<dbReference type="EMBL" id="CP058601">
    <property type="protein sequence ID" value="QLG48908.1"/>
    <property type="molecule type" value="Genomic_DNA"/>
</dbReference>
<accession>A0A7D5GHA0</accession>
<dbReference type="OrthoDB" id="188378at2157"/>
<evidence type="ECO:0000256" key="1">
    <source>
        <dbReference type="SAM" id="MobiDB-lite"/>
    </source>
</evidence>
<keyword evidence="3" id="KW-1185">Reference proteome</keyword>
<feature type="region of interest" description="Disordered" evidence="1">
    <location>
        <begin position="1"/>
        <end position="27"/>
    </location>
</feature>
<evidence type="ECO:0000313" key="2">
    <source>
        <dbReference type="EMBL" id="QLG48908.1"/>
    </source>
</evidence>
<name>A0A7D5GHA0_9EURY</name>
<reference evidence="2 3" key="1">
    <citation type="submission" date="2020-07" db="EMBL/GenBank/DDBJ databases">
        <authorList>
            <person name="Cui H."/>
        </authorList>
    </citation>
    <scope>NUCLEOTIDE SEQUENCE [LARGE SCALE GENOMIC DNA]</scope>
    <source>
        <strain evidence="2 3">YPL8</strain>
    </source>
</reference>
<feature type="compositionally biased region" description="Basic and acidic residues" evidence="1">
    <location>
        <begin position="1"/>
        <end position="19"/>
    </location>
</feature>
<feature type="region of interest" description="Disordered" evidence="1">
    <location>
        <begin position="106"/>
        <end position="129"/>
    </location>
</feature>
<feature type="compositionally biased region" description="Acidic residues" evidence="1">
    <location>
        <begin position="119"/>
        <end position="129"/>
    </location>
</feature>
<protein>
    <submittedName>
        <fullName evidence="2">Uncharacterized protein</fullName>
    </submittedName>
</protein>
<organism evidence="2 3">
    <name type="scientific">Natrinema halophilum</name>
    <dbReference type="NCBI Taxonomy" id="1699371"/>
    <lineage>
        <taxon>Archaea</taxon>
        <taxon>Methanobacteriati</taxon>
        <taxon>Methanobacteriota</taxon>
        <taxon>Stenosarchaea group</taxon>
        <taxon>Halobacteria</taxon>
        <taxon>Halobacteriales</taxon>
        <taxon>Natrialbaceae</taxon>
        <taxon>Natrinema</taxon>
    </lineage>
</organism>
<gene>
    <name evidence="2" type="ORF">HYG82_08610</name>
</gene>
<feature type="compositionally biased region" description="Basic and acidic residues" evidence="1">
    <location>
        <begin position="79"/>
        <end position="88"/>
    </location>
</feature>
<dbReference type="Proteomes" id="UP000509241">
    <property type="component" value="Chromosome"/>
</dbReference>
<evidence type="ECO:0000313" key="3">
    <source>
        <dbReference type="Proteomes" id="UP000509241"/>
    </source>
</evidence>
<proteinExistence type="predicted"/>
<sequence>MSNDDSRGNESPDRKDESQHQITDYRPILEHLDTKITDLLETITDDETLEPRTRLRAKRHCRELWAELELLECDLLETEEWRAPRETDPTDGTESLTGSIEVALEQVQWGDNGGHSDETQTDEVEESDD</sequence>
<feature type="region of interest" description="Disordered" evidence="1">
    <location>
        <begin position="79"/>
        <end position="98"/>
    </location>
</feature>
<dbReference type="RefSeq" id="WP_179260644.1">
    <property type="nucleotide sequence ID" value="NZ_CP058601.1"/>
</dbReference>
<dbReference type="KEGG" id="haly:HYG82_08610"/>
<dbReference type="GeneID" id="56033347"/>
<dbReference type="AlphaFoldDB" id="A0A7D5GHA0"/>